<dbReference type="InterPro" id="IPR016461">
    <property type="entry name" value="COMT-like"/>
</dbReference>
<dbReference type="Proteomes" id="UP001216150">
    <property type="component" value="Unassembled WGS sequence"/>
</dbReference>
<evidence type="ECO:0000259" key="4">
    <source>
        <dbReference type="Pfam" id="PF00891"/>
    </source>
</evidence>
<reference evidence="5 6" key="1">
    <citation type="journal article" date="2023" name="IMA Fungus">
        <title>Comparative genomic study of the Penicillium genus elucidates a diverse pangenome and 15 lateral gene transfer events.</title>
        <authorList>
            <person name="Petersen C."/>
            <person name="Sorensen T."/>
            <person name="Nielsen M.R."/>
            <person name="Sondergaard T.E."/>
            <person name="Sorensen J.L."/>
            <person name="Fitzpatrick D.A."/>
            <person name="Frisvad J.C."/>
            <person name="Nielsen K.L."/>
        </authorList>
    </citation>
    <scope>NUCLEOTIDE SEQUENCE [LARGE SCALE GENOMIC DNA]</scope>
    <source>
        <strain evidence="5 6">IBT 29057</strain>
    </source>
</reference>
<organism evidence="5 6">
    <name type="scientific">Penicillium hetheringtonii</name>
    <dbReference type="NCBI Taxonomy" id="911720"/>
    <lineage>
        <taxon>Eukaryota</taxon>
        <taxon>Fungi</taxon>
        <taxon>Dikarya</taxon>
        <taxon>Ascomycota</taxon>
        <taxon>Pezizomycotina</taxon>
        <taxon>Eurotiomycetes</taxon>
        <taxon>Eurotiomycetidae</taxon>
        <taxon>Eurotiales</taxon>
        <taxon>Aspergillaceae</taxon>
        <taxon>Penicillium</taxon>
    </lineage>
</organism>
<evidence type="ECO:0000256" key="3">
    <source>
        <dbReference type="ARBA" id="ARBA00022691"/>
    </source>
</evidence>
<keyword evidence="1" id="KW-0489">Methyltransferase</keyword>
<protein>
    <submittedName>
        <fullName evidence="5">O-methyltransferase</fullName>
    </submittedName>
</protein>
<dbReference type="GO" id="GO:0008171">
    <property type="term" value="F:O-methyltransferase activity"/>
    <property type="evidence" value="ECO:0007669"/>
    <property type="project" value="InterPro"/>
</dbReference>
<gene>
    <name evidence="5" type="ORF">N7450_005749</name>
</gene>
<dbReference type="AlphaFoldDB" id="A0AAD6DJP0"/>
<dbReference type="GO" id="GO:0032259">
    <property type="term" value="P:methylation"/>
    <property type="evidence" value="ECO:0007669"/>
    <property type="project" value="UniProtKB-KW"/>
</dbReference>
<dbReference type="PROSITE" id="PS51683">
    <property type="entry name" value="SAM_OMT_II"/>
    <property type="match status" value="1"/>
</dbReference>
<feature type="domain" description="O-methyltransferase C-terminal" evidence="4">
    <location>
        <begin position="7"/>
        <end position="85"/>
    </location>
</feature>
<keyword evidence="3" id="KW-0949">S-adenosyl-L-methionine</keyword>
<evidence type="ECO:0000256" key="1">
    <source>
        <dbReference type="ARBA" id="ARBA00022603"/>
    </source>
</evidence>
<dbReference type="Gene3D" id="3.40.50.150">
    <property type="entry name" value="Vaccinia Virus protein VP39"/>
    <property type="match status" value="1"/>
</dbReference>
<dbReference type="PANTHER" id="PTHR43712">
    <property type="entry name" value="PUTATIVE (AFU_ORTHOLOGUE AFUA_4G14580)-RELATED"/>
    <property type="match status" value="1"/>
</dbReference>
<sequence length="106" mass="12132">MISSLSARAYFYHHILHDWSDENCIRILENVVSAMTPDYSKLLIHDMIIPDQGASIFAAELDMTMMAFNGGLERTKVQWRALLNSVDLQGVDSGIRWMKMMGLLRQ</sequence>
<dbReference type="Pfam" id="PF00891">
    <property type="entry name" value="Methyltransf_2"/>
    <property type="match status" value="1"/>
</dbReference>
<dbReference type="InterPro" id="IPR029063">
    <property type="entry name" value="SAM-dependent_MTases_sf"/>
</dbReference>
<dbReference type="EMBL" id="JAQJAC010000004">
    <property type="protein sequence ID" value="KAJ5585962.1"/>
    <property type="molecule type" value="Genomic_DNA"/>
</dbReference>
<comment type="caution">
    <text evidence="5">The sequence shown here is derived from an EMBL/GenBank/DDBJ whole genome shotgun (WGS) entry which is preliminary data.</text>
</comment>
<dbReference type="InterPro" id="IPR001077">
    <property type="entry name" value="COMT_C"/>
</dbReference>
<dbReference type="GO" id="GO:0044550">
    <property type="term" value="P:secondary metabolite biosynthetic process"/>
    <property type="evidence" value="ECO:0007669"/>
    <property type="project" value="UniProtKB-ARBA"/>
</dbReference>
<evidence type="ECO:0000313" key="5">
    <source>
        <dbReference type="EMBL" id="KAJ5585962.1"/>
    </source>
</evidence>
<keyword evidence="2" id="KW-0808">Transferase</keyword>
<dbReference type="PANTHER" id="PTHR43712:SF1">
    <property type="entry name" value="HYPOTHETICAL O-METHYLTRANSFERASE (EUROFUNG)-RELATED"/>
    <property type="match status" value="1"/>
</dbReference>
<name>A0AAD6DJP0_9EURO</name>
<accession>A0AAD6DJP0</accession>
<evidence type="ECO:0000256" key="2">
    <source>
        <dbReference type="ARBA" id="ARBA00022679"/>
    </source>
</evidence>
<evidence type="ECO:0000313" key="6">
    <source>
        <dbReference type="Proteomes" id="UP001216150"/>
    </source>
</evidence>
<keyword evidence="6" id="KW-1185">Reference proteome</keyword>
<proteinExistence type="predicted"/>
<dbReference type="SUPFAM" id="SSF53335">
    <property type="entry name" value="S-adenosyl-L-methionine-dependent methyltransferases"/>
    <property type="match status" value="1"/>
</dbReference>